<evidence type="ECO:0000313" key="3">
    <source>
        <dbReference type="Proteomes" id="UP000282574"/>
    </source>
</evidence>
<proteinExistence type="predicted"/>
<dbReference type="EMBL" id="RSCK01000080">
    <property type="protein sequence ID" value="RUT04936.1"/>
    <property type="molecule type" value="Genomic_DNA"/>
</dbReference>
<feature type="region of interest" description="Disordered" evidence="1">
    <location>
        <begin position="50"/>
        <end position="79"/>
    </location>
</feature>
<dbReference type="AlphaFoldDB" id="A0AB37UDR9"/>
<reference evidence="2 3" key="1">
    <citation type="journal article" date="2019" name="Genome Biol. Evol.">
        <title>Day and night: Metabolic profiles and evolutionary relationships of six axenic non-marine cyanobacteria.</title>
        <authorList>
            <person name="Will S.E."/>
            <person name="Henke P."/>
            <person name="Boedeker C."/>
            <person name="Huang S."/>
            <person name="Brinkmann H."/>
            <person name="Rohde M."/>
            <person name="Jarek M."/>
            <person name="Friedl T."/>
            <person name="Seufert S."/>
            <person name="Schumacher M."/>
            <person name="Overmann J."/>
            <person name="Neumann-Schaal M."/>
            <person name="Petersen J."/>
        </authorList>
    </citation>
    <scope>NUCLEOTIDE SEQUENCE [LARGE SCALE GENOMIC DNA]</scope>
    <source>
        <strain evidence="2 3">SAG 39.79</strain>
    </source>
</reference>
<feature type="compositionally biased region" description="Pro residues" evidence="1">
    <location>
        <begin position="66"/>
        <end position="79"/>
    </location>
</feature>
<keyword evidence="3" id="KW-1185">Reference proteome</keyword>
<name>A0AB37UDR9_9CYAN</name>
<accession>A0AB37UDR9</accession>
<organism evidence="2 3">
    <name type="scientific">Chroococcidiopsis cubana SAG 39.79</name>
    <dbReference type="NCBI Taxonomy" id="388085"/>
    <lineage>
        <taxon>Bacteria</taxon>
        <taxon>Bacillati</taxon>
        <taxon>Cyanobacteriota</taxon>
        <taxon>Cyanophyceae</taxon>
        <taxon>Chroococcidiopsidales</taxon>
        <taxon>Chroococcidiopsidaceae</taxon>
        <taxon>Chroococcidiopsis</taxon>
    </lineage>
</organism>
<dbReference type="Proteomes" id="UP000282574">
    <property type="component" value="Unassembled WGS sequence"/>
</dbReference>
<protein>
    <submittedName>
        <fullName evidence="2">Uncharacterized protein</fullName>
    </submittedName>
</protein>
<evidence type="ECO:0000256" key="1">
    <source>
        <dbReference type="SAM" id="MobiDB-lite"/>
    </source>
</evidence>
<sequence>MRIRSLLKVNKWFVVGFLLTIVLAIGQPLLLAQAQTSTAISQVSPAIQQSRPVASPKEELSANPAQLPPLPYEYNRPPA</sequence>
<evidence type="ECO:0000313" key="2">
    <source>
        <dbReference type="EMBL" id="RUT04936.1"/>
    </source>
</evidence>
<gene>
    <name evidence="2" type="ORF">DSM107010_56220</name>
</gene>
<comment type="caution">
    <text evidence="2">The sequence shown here is derived from an EMBL/GenBank/DDBJ whole genome shotgun (WGS) entry which is preliminary data.</text>
</comment>
<dbReference type="RefSeq" id="WP_181246389.1">
    <property type="nucleotide sequence ID" value="NZ_RSCK01000080.1"/>
</dbReference>